<dbReference type="Gene3D" id="1.10.10.10">
    <property type="entry name" value="Winged helix-like DNA-binding domain superfamily/Winged helix DNA-binding domain"/>
    <property type="match status" value="1"/>
</dbReference>
<dbReference type="PANTHER" id="PTHR34849:SF3">
    <property type="entry name" value="SSR2962 PROTEIN"/>
    <property type="match status" value="1"/>
</dbReference>
<organism evidence="2 3">
    <name type="scientific">Roseicella frigidaeris</name>
    <dbReference type="NCBI Taxonomy" id="2230885"/>
    <lineage>
        <taxon>Bacteria</taxon>
        <taxon>Pseudomonadati</taxon>
        <taxon>Pseudomonadota</taxon>
        <taxon>Alphaproteobacteria</taxon>
        <taxon>Acetobacterales</taxon>
        <taxon>Roseomonadaceae</taxon>
        <taxon>Roseicella</taxon>
    </lineage>
</organism>
<dbReference type="Proteomes" id="UP000249065">
    <property type="component" value="Unassembled WGS sequence"/>
</dbReference>
<keyword evidence="3" id="KW-1185">Reference proteome</keyword>
<feature type="compositionally biased region" description="Polar residues" evidence="1">
    <location>
        <begin position="86"/>
        <end position="96"/>
    </location>
</feature>
<feature type="region of interest" description="Disordered" evidence="1">
    <location>
        <begin position="55"/>
        <end position="96"/>
    </location>
</feature>
<dbReference type="EMBL" id="QLIX01000043">
    <property type="protein sequence ID" value="RAI54653.1"/>
    <property type="molecule type" value="Genomic_DNA"/>
</dbReference>
<proteinExistence type="predicted"/>
<dbReference type="AlphaFoldDB" id="A0A327LWT9"/>
<dbReference type="InterPro" id="IPR009057">
    <property type="entry name" value="Homeodomain-like_sf"/>
</dbReference>
<dbReference type="InterPro" id="IPR007367">
    <property type="entry name" value="DUF433"/>
</dbReference>
<comment type="caution">
    <text evidence="2">The sequence shown here is derived from an EMBL/GenBank/DDBJ whole genome shotgun (WGS) entry which is preliminary data.</text>
</comment>
<gene>
    <name evidence="2" type="ORF">DOO78_25605</name>
</gene>
<evidence type="ECO:0000313" key="2">
    <source>
        <dbReference type="EMBL" id="RAI54653.1"/>
    </source>
</evidence>
<dbReference type="InterPro" id="IPR036388">
    <property type="entry name" value="WH-like_DNA-bd_sf"/>
</dbReference>
<evidence type="ECO:0000313" key="3">
    <source>
        <dbReference type="Proteomes" id="UP000249065"/>
    </source>
</evidence>
<dbReference type="RefSeq" id="WP_111472726.1">
    <property type="nucleotide sequence ID" value="NZ_QLIX01000043.1"/>
</dbReference>
<accession>A0A327LWT9</accession>
<dbReference type="OrthoDB" id="200074at2"/>
<dbReference type="PANTHER" id="PTHR34849">
    <property type="entry name" value="SSL5025 PROTEIN"/>
    <property type="match status" value="1"/>
</dbReference>
<protein>
    <recommendedName>
        <fullName evidence="4">DUF433 domain-containing protein</fullName>
    </recommendedName>
</protein>
<evidence type="ECO:0008006" key="4">
    <source>
        <dbReference type="Google" id="ProtNLM"/>
    </source>
</evidence>
<dbReference type="Pfam" id="PF04255">
    <property type="entry name" value="DUF433"/>
    <property type="match status" value="1"/>
</dbReference>
<evidence type="ECO:0000256" key="1">
    <source>
        <dbReference type="SAM" id="MobiDB-lite"/>
    </source>
</evidence>
<dbReference type="SUPFAM" id="SSF46689">
    <property type="entry name" value="Homeodomain-like"/>
    <property type="match status" value="1"/>
</dbReference>
<reference evidence="3" key="1">
    <citation type="submission" date="2018-06" db="EMBL/GenBank/DDBJ databases">
        <authorList>
            <person name="Khan S.A."/>
        </authorList>
    </citation>
    <scope>NUCLEOTIDE SEQUENCE [LARGE SCALE GENOMIC DNA]</scope>
    <source>
        <strain evidence="3">DB-1506</strain>
    </source>
</reference>
<name>A0A327LWT9_9PROT</name>
<sequence length="96" mass="10106">MILVDPDILGGSEAVIKGTRVPARDIACAANTGVPVEDILRSYPSITAEQIAEAVAWDRDNPPQPKPLRPLSERVPPGARVLVSGTVPQKPSSLGD</sequence>